<dbReference type="PANTHER" id="PTHR43498">
    <property type="entry name" value="FERREDOXIN:COB-COM HETERODISULFIDE REDUCTASE SUBUNIT A"/>
    <property type="match status" value="1"/>
</dbReference>
<dbReference type="PRINTS" id="PR00411">
    <property type="entry name" value="PNDRDTASEI"/>
</dbReference>
<dbReference type="EMBL" id="CP065668">
    <property type="protein sequence ID" value="QPS07768.1"/>
    <property type="molecule type" value="Genomic_DNA"/>
</dbReference>
<dbReference type="InterPro" id="IPR039650">
    <property type="entry name" value="HdrA-like"/>
</dbReference>
<dbReference type="Proteomes" id="UP000594778">
    <property type="component" value="Chromosome"/>
</dbReference>
<dbReference type="GO" id="GO:0016491">
    <property type="term" value="F:oxidoreductase activity"/>
    <property type="evidence" value="ECO:0007669"/>
    <property type="project" value="UniProtKB-KW"/>
</dbReference>
<evidence type="ECO:0000256" key="1">
    <source>
        <dbReference type="ARBA" id="ARBA00022485"/>
    </source>
</evidence>
<evidence type="ECO:0000256" key="3">
    <source>
        <dbReference type="ARBA" id="ARBA00023002"/>
    </source>
</evidence>
<evidence type="ECO:0000256" key="6">
    <source>
        <dbReference type="SAM" id="MobiDB-lite"/>
    </source>
</evidence>
<reference evidence="7 8" key="1">
    <citation type="submission" date="2020-12" db="EMBL/GenBank/DDBJ databases">
        <title>FDA dAtabase for Regulatory Grade micrObial Sequences (FDA-ARGOS): Supporting development and validation of Infectious Disease Dx tests.</title>
        <authorList>
            <person name="Sproer C."/>
            <person name="Gronow S."/>
            <person name="Severitt S."/>
            <person name="Schroder I."/>
            <person name="Tallon L."/>
            <person name="Sadzewicz L."/>
            <person name="Zhao X."/>
            <person name="Boylan J."/>
            <person name="Ott S."/>
            <person name="Bowen H."/>
            <person name="Vavikolanu K."/>
            <person name="Mehta A."/>
            <person name="Aluvathingal J."/>
            <person name="Nadendla S."/>
            <person name="Lowell S."/>
            <person name="Myers T."/>
            <person name="Yan Y."/>
            <person name="Sichtig H."/>
        </authorList>
    </citation>
    <scope>NUCLEOTIDE SEQUENCE [LARGE SCALE GENOMIC DNA]</scope>
    <source>
        <strain evidence="7 8">FDAARGOS_909</strain>
    </source>
</reference>
<dbReference type="GO" id="GO:0051539">
    <property type="term" value="F:4 iron, 4 sulfur cluster binding"/>
    <property type="evidence" value="ECO:0007669"/>
    <property type="project" value="UniProtKB-KW"/>
</dbReference>
<evidence type="ECO:0000313" key="8">
    <source>
        <dbReference type="Proteomes" id="UP000594778"/>
    </source>
</evidence>
<dbReference type="AlphaFoldDB" id="A0A7T2VZ39"/>
<dbReference type="GO" id="GO:0046872">
    <property type="term" value="F:metal ion binding"/>
    <property type="evidence" value="ECO:0007669"/>
    <property type="project" value="UniProtKB-KW"/>
</dbReference>
<accession>A0A7T2VZ39</accession>
<keyword evidence="2" id="KW-0479">Metal-binding</keyword>
<name>A0A7T2VZ39_DELAC</name>
<gene>
    <name evidence="7" type="ORF">I6G66_26425</name>
</gene>
<dbReference type="RefSeq" id="WP_183020010.1">
    <property type="nucleotide sequence ID" value="NZ_CP065668.1"/>
</dbReference>
<keyword evidence="4" id="KW-0408">Iron</keyword>
<feature type="region of interest" description="Disordered" evidence="6">
    <location>
        <begin position="431"/>
        <end position="463"/>
    </location>
</feature>
<keyword evidence="5" id="KW-0411">Iron-sulfur</keyword>
<dbReference type="Pfam" id="PF12831">
    <property type="entry name" value="FAD_oxidored"/>
    <property type="match status" value="2"/>
</dbReference>
<protein>
    <submittedName>
        <fullName evidence="7">FAD-dependent oxidoreductase</fullName>
    </submittedName>
</protein>
<dbReference type="InterPro" id="IPR036188">
    <property type="entry name" value="FAD/NAD-bd_sf"/>
</dbReference>
<evidence type="ECO:0000256" key="2">
    <source>
        <dbReference type="ARBA" id="ARBA00022723"/>
    </source>
</evidence>
<sequence length="463" mass="50725">MNMINDCLREDARDVRIAARSDVVVVGGGPAGLSAALGAARNGARVTLLERYNHLGGLASGGMVLVLDDMWDSHLHEISVRGTCLEMIARMESLGLARFPRQSEWGGAPDNIARWKRWGAHDFHSHRKPQPVCFAAAFDPEAWKRVSLDLVKLHGIDLRLHSWFSRTLVEDGRVKGVVCDTKNGREAILGDVVIDATGDLDVAAAANAANINGNYIMTTVFRLGGVDTDEAERFEREEPEVFDALDREIKRVLGGSWANWWLKTPLPGIVWCNCPHITGLDGTKVEDLTRAEILGREAIYRTVDFIRARLPGFSKCFVIDVAPQTGVRQTRLLEGEYVMTKEDVMQRTRFGDSVARGRDYYYPYRSLLPRGIDNLLVAGRHYSATHAAQKISREIPPCMAMGEAAGVAAALALDAGVLVRHVDVHSVQRTLRAQGADPGDRAGPNPDVPAIALGDRSTPHTAA</sequence>
<organism evidence="7 8">
    <name type="scientific">Delftia acidovorans</name>
    <name type="common">Pseudomonas acidovorans</name>
    <name type="synonym">Comamonas acidovorans</name>
    <dbReference type="NCBI Taxonomy" id="80866"/>
    <lineage>
        <taxon>Bacteria</taxon>
        <taxon>Pseudomonadati</taxon>
        <taxon>Pseudomonadota</taxon>
        <taxon>Betaproteobacteria</taxon>
        <taxon>Burkholderiales</taxon>
        <taxon>Comamonadaceae</taxon>
        <taxon>Delftia</taxon>
    </lineage>
</organism>
<keyword evidence="1" id="KW-0004">4Fe-4S</keyword>
<evidence type="ECO:0000256" key="4">
    <source>
        <dbReference type="ARBA" id="ARBA00023004"/>
    </source>
</evidence>
<evidence type="ECO:0000313" key="7">
    <source>
        <dbReference type="EMBL" id="QPS07768.1"/>
    </source>
</evidence>
<dbReference type="PANTHER" id="PTHR43498:SF1">
    <property type="entry name" value="COB--COM HETERODISULFIDE REDUCTASE IRON-SULFUR SUBUNIT A"/>
    <property type="match status" value="1"/>
</dbReference>
<dbReference type="Gene3D" id="3.50.50.60">
    <property type="entry name" value="FAD/NAD(P)-binding domain"/>
    <property type="match status" value="1"/>
</dbReference>
<evidence type="ECO:0000256" key="5">
    <source>
        <dbReference type="ARBA" id="ARBA00023014"/>
    </source>
</evidence>
<keyword evidence="3" id="KW-0560">Oxidoreductase</keyword>
<proteinExistence type="predicted"/>
<dbReference type="SUPFAM" id="SSF51905">
    <property type="entry name" value="FAD/NAD(P)-binding domain"/>
    <property type="match status" value="1"/>
</dbReference>